<dbReference type="GO" id="GO:0016747">
    <property type="term" value="F:acyltransferase activity, transferring groups other than amino-acyl groups"/>
    <property type="evidence" value="ECO:0007669"/>
    <property type="project" value="InterPro"/>
</dbReference>
<dbReference type="AlphaFoldDB" id="A0A9E6ZQ82"/>
<dbReference type="Pfam" id="PF00583">
    <property type="entry name" value="Acetyltransf_1"/>
    <property type="match status" value="1"/>
</dbReference>
<dbReference type="Gene3D" id="3.40.630.30">
    <property type="match status" value="1"/>
</dbReference>
<evidence type="ECO:0000313" key="2">
    <source>
        <dbReference type="EMBL" id="UOB18934.1"/>
    </source>
</evidence>
<sequence>MPNLRTNRYLFKYRNLSEVLYDSLIPDPFYFTLEQTVSGNNGEKREAVLRYMDYSIIESEQFGKIFIPKNHEYGASLWSIPLNNKEEIIKKKKKKEFIINNLGENSWLYYKSVVEYMSLKSCNLVSSDSWYLSIVGLKPSHQNQGLGKTLINPVLEKTDSKGIMTYLETFNPRNMKFYEKLGYKTIKSFKEPTIKSDYWIMARQPDK</sequence>
<dbReference type="InterPro" id="IPR052523">
    <property type="entry name" value="Trichothecene_AcTrans"/>
</dbReference>
<organism evidence="2 3">
    <name type="scientific">Abyssalbus ytuae</name>
    <dbReference type="NCBI Taxonomy" id="2926907"/>
    <lineage>
        <taxon>Bacteria</taxon>
        <taxon>Pseudomonadati</taxon>
        <taxon>Bacteroidota</taxon>
        <taxon>Flavobacteriia</taxon>
        <taxon>Flavobacteriales</taxon>
        <taxon>Flavobacteriaceae</taxon>
        <taxon>Abyssalbus</taxon>
    </lineage>
</organism>
<feature type="domain" description="N-acetyltransferase" evidence="1">
    <location>
        <begin position="64"/>
        <end position="206"/>
    </location>
</feature>
<dbReference type="InterPro" id="IPR016181">
    <property type="entry name" value="Acyl_CoA_acyltransferase"/>
</dbReference>
<dbReference type="InterPro" id="IPR000182">
    <property type="entry name" value="GNAT_dom"/>
</dbReference>
<dbReference type="EMBL" id="CP094358">
    <property type="protein sequence ID" value="UOB18934.1"/>
    <property type="molecule type" value="Genomic_DNA"/>
</dbReference>
<name>A0A9E6ZQ82_9FLAO</name>
<dbReference type="RefSeq" id="WP_255845551.1">
    <property type="nucleotide sequence ID" value="NZ_CP094358.1"/>
</dbReference>
<dbReference type="PANTHER" id="PTHR42791:SF1">
    <property type="entry name" value="N-ACETYLTRANSFERASE DOMAIN-CONTAINING PROTEIN"/>
    <property type="match status" value="1"/>
</dbReference>
<gene>
    <name evidence="2" type="ORF">MQE35_06475</name>
</gene>
<dbReference type="CDD" id="cd04301">
    <property type="entry name" value="NAT_SF"/>
    <property type="match status" value="1"/>
</dbReference>
<reference evidence="2" key="1">
    <citation type="submission" date="2022-03" db="EMBL/GenBank/DDBJ databases">
        <title>Description of Abyssus ytuae gen. nov., sp. nov., a novel member of the family Flavobacteriaceae isolated from the sediment of Mariana Trench.</title>
        <authorList>
            <person name="Zhang J."/>
            <person name="Xu X."/>
        </authorList>
    </citation>
    <scope>NUCLEOTIDE SEQUENCE</scope>
    <source>
        <strain evidence="2">MT3330</strain>
    </source>
</reference>
<keyword evidence="3" id="KW-1185">Reference proteome</keyword>
<dbReference type="PROSITE" id="PS51186">
    <property type="entry name" value="GNAT"/>
    <property type="match status" value="1"/>
</dbReference>
<accession>A0A9E6ZQ82</accession>
<proteinExistence type="predicted"/>
<protein>
    <submittedName>
        <fullName evidence="2">GNAT family N-acetyltransferase</fullName>
    </submittedName>
</protein>
<dbReference type="KEGG" id="fbm:MQE35_06475"/>
<evidence type="ECO:0000259" key="1">
    <source>
        <dbReference type="PROSITE" id="PS51186"/>
    </source>
</evidence>
<dbReference type="PANTHER" id="PTHR42791">
    <property type="entry name" value="GNAT FAMILY ACETYLTRANSFERASE"/>
    <property type="match status" value="1"/>
</dbReference>
<evidence type="ECO:0000313" key="3">
    <source>
        <dbReference type="Proteomes" id="UP000831290"/>
    </source>
</evidence>
<dbReference type="Proteomes" id="UP000831290">
    <property type="component" value="Chromosome"/>
</dbReference>
<dbReference type="SUPFAM" id="SSF55729">
    <property type="entry name" value="Acyl-CoA N-acyltransferases (Nat)"/>
    <property type="match status" value="1"/>
</dbReference>